<gene>
    <name evidence="1" type="ORF">QO001_001929</name>
</gene>
<dbReference type="RefSeq" id="WP_412768913.1">
    <property type="nucleotide sequence ID" value="NZ_JAJALK010000008.1"/>
</dbReference>
<evidence type="ECO:0000313" key="1">
    <source>
        <dbReference type="EMBL" id="MDQ0543011.1"/>
    </source>
</evidence>
<protein>
    <submittedName>
        <fullName evidence="1">Uncharacterized protein</fullName>
    </submittedName>
</protein>
<comment type="caution">
    <text evidence="1">The sequence shown here is derived from an EMBL/GenBank/DDBJ whole genome shotgun (WGS) entry which is preliminary data.</text>
</comment>
<name>A0AAJ1TLP2_9HYPH</name>
<sequence>MGGNQRSHAMTAQADRIRQTYEAQSALFLHALCARLERFRFNLGRILRQRRSWRTRLG</sequence>
<evidence type="ECO:0000313" key="2">
    <source>
        <dbReference type="Proteomes" id="UP001223420"/>
    </source>
</evidence>
<proteinExistence type="predicted"/>
<dbReference type="Proteomes" id="UP001223420">
    <property type="component" value="Unassembled WGS sequence"/>
</dbReference>
<accession>A0AAJ1TLP2</accession>
<reference evidence="1" key="1">
    <citation type="submission" date="2023-07" db="EMBL/GenBank/DDBJ databases">
        <title>Genomic Encyclopedia of Type Strains, Phase IV (KMG-IV): sequencing the most valuable type-strain genomes for metagenomic binning, comparative biology and taxonomic classification.</title>
        <authorList>
            <person name="Goeker M."/>
        </authorList>
    </citation>
    <scope>NUCLEOTIDE SEQUENCE</scope>
    <source>
        <strain evidence="1">DSM 19569</strain>
    </source>
</reference>
<organism evidence="1 2">
    <name type="scientific">Methylobacterium brachiatum</name>
    <dbReference type="NCBI Taxonomy" id="269660"/>
    <lineage>
        <taxon>Bacteria</taxon>
        <taxon>Pseudomonadati</taxon>
        <taxon>Pseudomonadota</taxon>
        <taxon>Alphaproteobacteria</taxon>
        <taxon>Hyphomicrobiales</taxon>
        <taxon>Methylobacteriaceae</taxon>
        <taxon>Methylobacterium</taxon>
    </lineage>
</organism>
<dbReference type="EMBL" id="JAUSWL010000002">
    <property type="protein sequence ID" value="MDQ0543011.1"/>
    <property type="molecule type" value="Genomic_DNA"/>
</dbReference>
<dbReference type="AlphaFoldDB" id="A0AAJ1TLP2"/>